<keyword evidence="3" id="KW-1185">Reference proteome</keyword>
<feature type="region of interest" description="Disordered" evidence="1">
    <location>
        <begin position="1"/>
        <end position="92"/>
    </location>
</feature>
<evidence type="ECO:0000313" key="3">
    <source>
        <dbReference type="Proteomes" id="UP000015354"/>
    </source>
</evidence>
<name>S9TLR3_9TRYP</name>
<feature type="compositionally biased region" description="Polar residues" evidence="1">
    <location>
        <begin position="293"/>
        <end position="309"/>
    </location>
</feature>
<feature type="region of interest" description="Disordered" evidence="1">
    <location>
        <begin position="387"/>
        <end position="409"/>
    </location>
</feature>
<gene>
    <name evidence="2" type="ORF">STCU_10692</name>
</gene>
<comment type="caution">
    <text evidence="2">The sequence shown here is derived from an EMBL/GenBank/DDBJ whole genome shotgun (WGS) entry which is preliminary data.</text>
</comment>
<protein>
    <submittedName>
        <fullName evidence="2">Uncharacterized protein</fullName>
    </submittedName>
</protein>
<dbReference type="EMBL" id="ATMH01010545">
    <property type="protein sequence ID" value="EPY17308.1"/>
    <property type="molecule type" value="Genomic_DNA"/>
</dbReference>
<sequence>MSSWITTSDKRGGHRSAVASIKSPLIAESGGKRQSAAAARDGTGPTARVQQPNRLSGEGAARPHPVFPSRPPVQHRHIYGNESPRGSPRVKRGLHTEVPASVLVKEDSGRTSSPLYASRRSNPSEVGLLTMPGAKRLFFTSSFVSSSNVSLSSGALMHSFRRGGAAENVTPVVNTPFADYHTAEGSPAARTPRISAVPLASAEAPLHAGGGGAPCAAGRREDYLEAERRAFQRVPPIPRLPLRLRETVADGAAHSGDFQLSHCLSIDESEGANSPTAVRAHGIDRNGKYFSAVNSPQSPHLTSTTQDVLASSAMGPQRAKRKGYMERMIVHEPENSVSATSSCQVNQAMGGLGVHNPHTMWAHPNFSVMSEQLLAASLNNRRDQLGAGEGRQASVGSDERAASRPWRGSSADRKAMEEFFSYVTKRHIITLPEFWHLGSFFLEEPILEAVAHACAASFCVLVRAEWQLRHKGYLSGATSRQNGADTRDPVRWPSTRTGRCRRTLPFWREAPPCVVTPRRTRRTSHRFFSLTRCRFCSTGTRAWTARARITIGRTSPPLY</sequence>
<accession>S9TLR3</accession>
<dbReference type="Proteomes" id="UP000015354">
    <property type="component" value="Unassembled WGS sequence"/>
</dbReference>
<dbReference type="AlphaFoldDB" id="S9TLR3"/>
<evidence type="ECO:0000313" key="2">
    <source>
        <dbReference type="EMBL" id="EPY17308.1"/>
    </source>
</evidence>
<evidence type="ECO:0000256" key="1">
    <source>
        <dbReference type="SAM" id="MobiDB-lite"/>
    </source>
</evidence>
<reference evidence="2 3" key="1">
    <citation type="journal article" date="2013" name="PLoS ONE">
        <title>Predicting the Proteins of Angomonas deanei, Strigomonas culicis and Their Respective Endosymbionts Reveals New Aspects of the Trypanosomatidae Family.</title>
        <authorList>
            <person name="Motta M.C."/>
            <person name="Martins A.C."/>
            <person name="de Souza S.S."/>
            <person name="Catta-Preta C.M."/>
            <person name="Silva R."/>
            <person name="Klein C.C."/>
            <person name="de Almeida L.G."/>
            <person name="de Lima Cunha O."/>
            <person name="Ciapina L.P."/>
            <person name="Brocchi M."/>
            <person name="Colabardini A.C."/>
            <person name="de Araujo Lima B."/>
            <person name="Machado C.R."/>
            <person name="de Almeida Soares C.M."/>
            <person name="Probst C.M."/>
            <person name="de Menezes C.B."/>
            <person name="Thompson C.E."/>
            <person name="Bartholomeu D.C."/>
            <person name="Gradia D.F."/>
            <person name="Pavoni D.P."/>
            <person name="Grisard E.C."/>
            <person name="Fantinatti-Garboggini F."/>
            <person name="Marchini F.K."/>
            <person name="Rodrigues-Luiz G.F."/>
            <person name="Wagner G."/>
            <person name="Goldman G.H."/>
            <person name="Fietto J.L."/>
            <person name="Elias M.C."/>
            <person name="Goldman M.H."/>
            <person name="Sagot M.F."/>
            <person name="Pereira M."/>
            <person name="Stoco P.H."/>
            <person name="de Mendonca-Neto R.P."/>
            <person name="Teixeira S.M."/>
            <person name="Maciel T.E."/>
            <person name="de Oliveira Mendes T.A."/>
            <person name="Urmenyi T.P."/>
            <person name="de Souza W."/>
            <person name="Schenkman S."/>
            <person name="de Vasconcelos A.T."/>
        </authorList>
    </citation>
    <scope>NUCLEOTIDE SEQUENCE [LARGE SCALE GENOMIC DNA]</scope>
</reference>
<proteinExistence type="predicted"/>
<feature type="region of interest" description="Disordered" evidence="1">
    <location>
        <begin position="293"/>
        <end position="320"/>
    </location>
</feature>
<organism evidence="2 3">
    <name type="scientific">Strigomonas culicis</name>
    <dbReference type="NCBI Taxonomy" id="28005"/>
    <lineage>
        <taxon>Eukaryota</taxon>
        <taxon>Discoba</taxon>
        <taxon>Euglenozoa</taxon>
        <taxon>Kinetoplastea</taxon>
        <taxon>Metakinetoplastina</taxon>
        <taxon>Trypanosomatida</taxon>
        <taxon>Trypanosomatidae</taxon>
        <taxon>Strigomonadinae</taxon>
        <taxon>Strigomonas</taxon>
    </lineage>
</organism>